<protein>
    <submittedName>
        <fullName evidence="1">Uncharacterized protein</fullName>
    </submittedName>
</protein>
<dbReference type="AlphaFoldDB" id="A0A2P2Q862"/>
<reference evidence="1" key="1">
    <citation type="submission" date="2018-02" db="EMBL/GenBank/DDBJ databases">
        <title>Rhizophora mucronata_Transcriptome.</title>
        <authorList>
            <person name="Meera S.P."/>
            <person name="Sreeshan A."/>
            <person name="Augustine A."/>
        </authorList>
    </citation>
    <scope>NUCLEOTIDE SEQUENCE</scope>
    <source>
        <tissue evidence="1">Leaf</tissue>
    </source>
</reference>
<sequence>MSLLLQKMQLILGFQLQVHCSLSRRPLH</sequence>
<organism evidence="1">
    <name type="scientific">Rhizophora mucronata</name>
    <name type="common">Asiatic mangrove</name>
    <dbReference type="NCBI Taxonomy" id="61149"/>
    <lineage>
        <taxon>Eukaryota</taxon>
        <taxon>Viridiplantae</taxon>
        <taxon>Streptophyta</taxon>
        <taxon>Embryophyta</taxon>
        <taxon>Tracheophyta</taxon>
        <taxon>Spermatophyta</taxon>
        <taxon>Magnoliopsida</taxon>
        <taxon>eudicotyledons</taxon>
        <taxon>Gunneridae</taxon>
        <taxon>Pentapetalae</taxon>
        <taxon>rosids</taxon>
        <taxon>fabids</taxon>
        <taxon>Malpighiales</taxon>
        <taxon>Rhizophoraceae</taxon>
        <taxon>Rhizophora</taxon>
    </lineage>
</organism>
<accession>A0A2P2Q862</accession>
<proteinExistence type="predicted"/>
<evidence type="ECO:0000313" key="1">
    <source>
        <dbReference type="EMBL" id="MBX63127.1"/>
    </source>
</evidence>
<dbReference type="EMBL" id="GGEC01082643">
    <property type="protein sequence ID" value="MBX63127.1"/>
    <property type="molecule type" value="Transcribed_RNA"/>
</dbReference>
<name>A0A2P2Q862_RHIMU</name>